<proteinExistence type="predicted"/>
<feature type="domain" description="Methyltransferase small" evidence="1">
    <location>
        <begin position="36"/>
        <end position="173"/>
    </location>
</feature>
<evidence type="ECO:0000313" key="2">
    <source>
        <dbReference type="EMBL" id="SDA43939.1"/>
    </source>
</evidence>
<protein>
    <submittedName>
        <fullName evidence="2">tRNA1(Val) A37 N6-methylase TrmN6</fullName>
    </submittedName>
</protein>
<sequence length="251" mass="28119">MTDIWQLREGERLDDLVRDGMKIIQRTDQFCFSMDSVLLAHYVNIRAKDRIVDLGTGTGVIALLLSALGARHITALEINPVMAELAKRNVEGNHREDYIQVIHCDYTKANVLFPSGYFQSVVVNPPYREVGTGNTNSEPGKALACHELGASLRDVFQAAQYLLAYGGRLTMVHRADRLGDLIAIGREYHMEVKRLRLVHARPGHTASRALLEWRYGGHPEVTVDPPLFLHNPDGSYTEEVLAIYGKGKQNE</sequence>
<name>A0A1G5VDL3_9FIRM</name>
<dbReference type="GO" id="GO:0032259">
    <property type="term" value="P:methylation"/>
    <property type="evidence" value="ECO:0007669"/>
    <property type="project" value="UniProtKB-KW"/>
</dbReference>
<dbReference type="Gene3D" id="3.40.50.150">
    <property type="entry name" value="Vaccinia Virus protein VP39"/>
    <property type="match status" value="1"/>
</dbReference>
<dbReference type="PANTHER" id="PTHR47739:SF1">
    <property type="entry name" value="TRNA1(VAL) (ADENINE(37)-N6)-METHYLTRANSFERASE"/>
    <property type="match status" value="1"/>
</dbReference>
<dbReference type="SUPFAM" id="SSF53335">
    <property type="entry name" value="S-adenosyl-L-methionine-dependent methyltransferases"/>
    <property type="match status" value="1"/>
</dbReference>
<reference evidence="2 3" key="1">
    <citation type="submission" date="2016-10" db="EMBL/GenBank/DDBJ databases">
        <authorList>
            <person name="de Groot N.N."/>
        </authorList>
    </citation>
    <scope>NUCLEOTIDE SEQUENCE [LARGE SCALE GENOMIC DNA]</scope>
    <source>
        <strain evidence="2 3">DSM 15230</strain>
    </source>
</reference>
<organism evidence="2 3">
    <name type="scientific">Allisonella histaminiformans</name>
    <dbReference type="NCBI Taxonomy" id="209880"/>
    <lineage>
        <taxon>Bacteria</taxon>
        <taxon>Bacillati</taxon>
        <taxon>Bacillota</taxon>
        <taxon>Negativicutes</taxon>
        <taxon>Veillonellales</taxon>
        <taxon>Veillonellaceae</taxon>
        <taxon>Allisonella</taxon>
    </lineage>
</organism>
<dbReference type="InterPro" id="IPR007848">
    <property type="entry name" value="Small_mtfrase_dom"/>
</dbReference>
<dbReference type="STRING" id="209880.SAMN02910343_00571"/>
<dbReference type="RefSeq" id="WP_091363644.1">
    <property type="nucleotide sequence ID" value="NZ_FMXA01000006.1"/>
</dbReference>
<keyword evidence="2" id="KW-0808">Transferase</keyword>
<dbReference type="Proteomes" id="UP000199689">
    <property type="component" value="Unassembled WGS sequence"/>
</dbReference>
<dbReference type="PANTHER" id="PTHR47739">
    <property type="entry name" value="TRNA1(VAL) (ADENINE(37)-N6)-METHYLTRANSFERASE"/>
    <property type="match status" value="1"/>
</dbReference>
<dbReference type="InterPro" id="IPR050210">
    <property type="entry name" value="tRNA_Adenine-N(6)_MTase"/>
</dbReference>
<keyword evidence="3" id="KW-1185">Reference proteome</keyword>
<dbReference type="AlphaFoldDB" id="A0A1G5VDL3"/>
<dbReference type="GO" id="GO:0008168">
    <property type="term" value="F:methyltransferase activity"/>
    <property type="evidence" value="ECO:0007669"/>
    <property type="project" value="UniProtKB-KW"/>
</dbReference>
<evidence type="ECO:0000259" key="1">
    <source>
        <dbReference type="Pfam" id="PF05175"/>
    </source>
</evidence>
<dbReference type="InterPro" id="IPR029063">
    <property type="entry name" value="SAM-dependent_MTases_sf"/>
</dbReference>
<keyword evidence="2" id="KW-0489">Methyltransferase</keyword>
<evidence type="ECO:0000313" key="3">
    <source>
        <dbReference type="Proteomes" id="UP000199689"/>
    </source>
</evidence>
<dbReference type="EMBL" id="FMXA01000006">
    <property type="protein sequence ID" value="SDA43939.1"/>
    <property type="molecule type" value="Genomic_DNA"/>
</dbReference>
<gene>
    <name evidence="2" type="ORF">SAMN02910343_00571</name>
</gene>
<accession>A0A1G5VDL3</accession>
<dbReference type="Pfam" id="PF05175">
    <property type="entry name" value="MTS"/>
    <property type="match status" value="1"/>
</dbReference>
<dbReference type="OrthoDB" id="9777257at2"/>
<dbReference type="CDD" id="cd02440">
    <property type="entry name" value="AdoMet_MTases"/>
    <property type="match status" value="1"/>
</dbReference>
<dbReference type="GeneID" id="87755610"/>